<keyword evidence="7" id="KW-0653">Protein transport</keyword>
<evidence type="ECO:0000313" key="8">
    <source>
        <dbReference type="EMBL" id="MBN9672292.1"/>
    </source>
</evidence>
<protein>
    <submittedName>
        <fullName evidence="8">Biopolymer transporter ExbD</fullName>
    </submittedName>
</protein>
<dbReference type="InterPro" id="IPR003400">
    <property type="entry name" value="ExbD"/>
</dbReference>
<comment type="caution">
    <text evidence="8">The sequence shown here is derived from an EMBL/GenBank/DDBJ whole genome shotgun (WGS) entry which is preliminary data.</text>
</comment>
<keyword evidence="7" id="KW-0813">Transport</keyword>
<keyword evidence="3" id="KW-1003">Cell membrane</keyword>
<gene>
    <name evidence="8" type="ORF">JF539_18205</name>
</gene>
<evidence type="ECO:0000256" key="1">
    <source>
        <dbReference type="ARBA" id="ARBA00004162"/>
    </source>
</evidence>
<evidence type="ECO:0000256" key="3">
    <source>
        <dbReference type="ARBA" id="ARBA00022475"/>
    </source>
</evidence>
<dbReference type="EMBL" id="JAEKJZ010000004">
    <property type="protein sequence ID" value="MBN9672292.1"/>
    <property type="molecule type" value="Genomic_DNA"/>
</dbReference>
<dbReference type="Pfam" id="PF02472">
    <property type="entry name" value="ExbD"/>
    <property type="match status" value="1"/>
</dbReference>
<dbReference type="Proteomes" id="UP000664096">
    <property type="component" value="Unassembled WGS sequence"/>
</dbReference>
<dbReference type="GO" id="GO:0015031">
    <property type="term" value="P:protein transport"/>
    <property type="evidence" value="ECO:0007669"/>
    <property type="project" value="UniProtKB-KW"/>
</dbReference>
<name>A0A939EH00_9HYPH</name>
<organism evidence="8 9">
    <name type="scientific">Roseibium aggregatum</name>
    <dbReference type="NCBI Taxonomy" id="187304"/>
    <lineage>
        <taxon>Bacteria</taxon>
        <taxon>Pseudomonadati</taxon>
        <taxon>Pseudomonadota</taxon>
        <taxon>Alphaproteobacteria</taxon>
        <taxon>Hyphomicrobiales</taxon>
        <taxon>Stappiaceae</taxon>
        <taxon>Roseibium</taxon>
    </lineage>
</organism>
<dbReference type="GO" id="GO:0005886">
    <property type="term" value="C:plasma membrane"/>
    <property type="evidence" value="ECO:0007669"/>
    <property type="project" value="UniProtKB-SubCell"/>
</dbReference>
<keyword evidence="4 7" id="KW-0812">Transmembrane</keyword>
<evidence type="ECO:0000256" key="6">
    <source>
        <dbReference type="ARBA" id="ARBA00023136"/>
    </source>
</evidence>
<evidence type="ECO:0000256" key="2">
    <source>
        <dbReference type="ARBA" id="ARBA00005811"/>
    </source>
</evidence>
<evidence type="ECO:0000313" key="9">
    <source>
        <dbReference type="Proteomes" id="UP000664096"/>
    </source>
</evidence>
<accession>A0A939EH00</accession>
<proteinExistence type="inferred from homology"/>
<evidence type="ECO:0000256" key="4">
    <source>
        <dbReference type="ARBA" id="ARBA00022692"/>
    </source>
</evidence>
<sequence length="128" mass="14233">MRMKTPARREPPENTIPLINVVFLMLIFFLFAGSVAKDDARKIEPPLNILEDETIRSTGALVLDPEGRTFAGDVEMTVEDWLGQRKEDGPIKLAADGSLKADELEKVLKDLKDAGRSDIVLITRRGSK</sequence>
<dbReference type="AlphaFoldDB" id="A0A939EH00"/>
<keyword evidence="5" id="KW-1133">Transmembrane helix</keyword>
<dbReference type="GO" id="GO:0022857">
    <property type="term" value="F:transmembrane transporter activity"/>
    <property type="evidence" value="ECO:0007669"/>
    <property type="project" value="InterPro"/>
</dbReference>
<evidence type="ECO:0000256" key="5">
    <source>
        <dbReference type="ARBA" id="ARBA00022989"/>
    </source>
</evidence>
<comment type="similarity">
    <text evidence="2 7">Belongs to the ExbD/TolR family.</text>
</comment>
<evidence type="ECO:0000256" key="7">
    <source>
        <dbReference type="RuleBase" id="RU003879"/>
    </source>
</evidence>
<reference evidence="8" key="1">
    <citation type="submission" date="2020-12" db="EMBL/GenBank/DDBJ databases">
        <title>Oil enriched cultivation method for isolating marine PHA-producing bacteria.</title>
        <authorList>
            <person name="Zheng W."/>
            <person name="Yu S."/>
            <person name="Huang Y."/>
        </authorList>
    </citation>
    <scope>NUCLEOTIDE SEQUENCE</scope>
    <source>
        <strain evidence="8">SY-2-12</strain>
    </source>
</reference>
<keyword evidence="6" id="KW-0472">Membrane</keyword>
<comment type="subcellular location">
    <subcellularLocation>
        <location evidence="1">Cell membrane</location>
        <topology evidence="1">Single-pass membrane protein</topology>
    </subcellularLocation>
    <subcellularLocation>
        <location evidence="7">Cell membrane</location>
        <topology evidence="7">Single-pass type II membrane protein</topology>
    </subcellularLocation>
</comment>